<organism evidence="1 2">
    <name type="scientific">Micromonospora narathiwatensis</name>
    <dbReference type="NCBI Taxonomy" id="299146"/>
    <lineage>
        <taxon>Bacteria</taxon>
        <taxon>Bacillati</taxon>
        <taxon>Actinomycetota</taxon>
        <taxon>Actinomycetes</taxon>
        <taxon>Micromonosporales</taxon>
        <taxon>Micromonosporaceae</taxon>
        <taxon>Micromonospora</taxon>
    </lineage>
</organism>
<name>A0A1A9AD92_9ACTN</name>
<proteinExistence type="predicted"/>
<dbReference type="AlphaFoldDB" id="A0A1A9AD92"/>
<accession>A0A1A9AD92</accession>
<keyword evidence="2" id="KW-1185">Reference proteome</keyword>
<dbReference type="EMBL" id="LT594324">
    <property type="protein sequence ID" value="SBT54161.1"/>
    <property type="molecule type" value="Genomic_DNA"/>
</dbReference>
<protein>
    <submittedName>
        <fullName evidence="1">Uncharacterized protein</fullName>
    </submittedName>
</protein>
<evidence type="ECO:0000313" key="2">
    <source>
        <dbReference type="Proteomes" id="UP000198765"/>
    </source>
</evidence>
<dbReference type="Proteomes" id="UP000198765">
    <property type="component" value="Chromosome I"/>
</dbReference>
<dbReference type="PATRIC" id="fig|299146.4.peg.5389"/>
<reference evidence="1 2" key="1">
    <citation type="submission" date="2016-06" db="EMBL/GenBank/DDBJ databases">
        <authorList>
            <person name="Kjaerup R.B."/>
            <person name="Dalgaard T.S."/>
            <person name="Juul-Madsen H.R."/>
        </authorList>
    </citation>
    <scope>NUCLEOTIDE SEQUENCE [LARGE SCALE GENOMIC DNA]</scope>
    <source>
        <strain evidence="1 2">DSM 45248</strain>
    </source>
</reference>
<gene>
    <name evidence="1" type="ORF">GA0070621_5225</name>
</gene>
<sequence length="154" mass="16004">MSPMARLYVRPGVNPDDPHMPVAVLVVDPDGTPGERAVARLGGCCYEGDGVFYLVQTDGWAERSLAGGRLTVDIAVYLAVLRQVGVDPASFPGRSAVDPQAVVVLRGETAADPALSACLAEATAVLTAGPDVPLDELLASEDDWPMVVGPPPRA</sequence>
<evidence type="ECO:0000313" key="1">
    <source>
        <dbReference type="EMBL" id="SBT54161.1"/>
    </source>
</evidence>